<keyword evidence="3 5" id="KW-1133">Transmembrane helix</keyword>
<feature type="transmembrane region" description="Helical" evidence="5">
    <location>
        <begin position="72"/>
        <end position="90"/>
    </location>
</feature>
<comment type="similarity">
    <text evidence="5">Belongs to the YciB family.</text>
</comment>
<dbReference type="AlphaFoldDB" id="A0A1H5ZQL3"/>
<proteinExistence type="inferred from homology"/>
<feature type="transmembrane region" description="Helical" evidence="5">
    <location>
        <begin position="168"/>
        <end position="185"/>
    </location>
</feature>
<evidence type="ECO:0000313" key="6">
    <source>
        <dbReference type="EMBL" id="SEG38491.1"/>
    </source>
</evidence>
<protein>
    <recommendedName>
        <fullName evidence="5">Inner membrane-spanning protein YciB</fullName>
    </recommendedName>
</protein>
<feature type="transmembrane region" description="Helical" evidence="5">
    <location>
        <begin position="41"/>
        <end position="65"/>
    </location>
</feature>
<evidence type="ECO:0000256" key="2">
    <source>
        <dbReference type="ARBA" id="ARBA00022692"/>
    </source>
</evidence>
<evidence type="ECO:0000313" key="7">
    <source>
        <dbReference type="Proteomes" id="UP000236752"/>
    </source>
</evidence>
<reference evidence="6 7" key="1">
    <citation type="submission" date="2016-10" db="EMBL/GenBank/DDBJ databases">
        <authorList>
            <person name="de Groot N.N."/>
        </authorList>
    </citation>
    <scope>NUCLEOTIDE SEQUENCE [LARGE SCALE GENOMIC DNA]</scope>
    <source>
        <strain evidence="6 7">DSM 26915</strain>
    </source>
</reference>
<gene>
    <name evidence="5" type="primary">yciB</name>
    <name evidence="6" type="ORF">SAMN04488045_2576</name>
</gene>
<dbReference type="PANTHER" id="PTHR36917">
    <property type="entry name" value="INTRACELLULAR SEPTATION PROTEIN A-RELATED"/>
    <property type="match status" value="1"/>
</dbReference>
<feature type="transmembrane region" description="Helical" evidence="5">
    <location>
        <begin position="12"/>
        <end position="29"/>
    </location>
</feature>
<dbReference type="EMBL" id="FNUZ01000004">
    <property type="protein sequence ID" value="SEG38491.1"/>
    <property type="molecule type" value="Genomic_DNA"/>
</dbReference>
<dbReference type="PANTHER" id="PTHR36917:SF1">
    <property type="entry name" value="INNER MEMBRANE-SPANNING PROTEIN YCIB"/>
    <property type="match status" value="1"/>
</dbReference>
<dbReference type="GO" id="GO:0005886">
    <property type="term" value="C:plasma membrane"/>
    <property type="evidence" value="ECO:0007669"/>
    <property type="project" value="UniProtKB-SubCell"/>
</dbReference>
<dbReference type="HAMAP" id="MF_00189">
    <property type="entry name" value="YciB"/>
    <property type="match status" value="1"/>
</dbReference>
<comment type="function">
    <text evidence="5">Plays a role in cell envelope biogenesis, maintenance of cell envelope integrity and membrane homeostasis.</text>
</comment>
<dbReference type="InterPro" id="IPR006008">
    <property type="entry name" value="YciB"/>
</dbReference>
<keyword evidence="5" id="KW-0997">Cell inner membrane</keyword>
<evidence type="ECO:0000256" key="3">
    <source>
        <dbReference type="ARBA" id="ARBA00022989"/>
    </source>
</evidence>
<name>A0A1H5ZQL3_9RHOB</name>
<dbReference type="RefSeq" id="WP_103910911.1">
    <property type="nucleotide sequence ID" value="NZ_FNUZ01000004.1"/>
</dbReference>
<dbReference type="Proteomes" id="UP000236752">
    <property type="component" value="Unassembled WGS sequence"/>
</dbReference>
<evidence type="ECO:0000256" key="4">
    <source>
        <dbReference type="ARBA" id="ARBA00023136"/>
    </source>
</evidence>
<comment type="subcellular location">
    <subcellularLocation>
        <location evidence="5">Cell inner membrane</location>
        <topology evidence="5">Multi-pass membrane protein</topology>
    </subcellularLocation>
</comment>
<feature type="transmembrane region" description="Helical" evidence="5">
    <location>
        <begin position="143"/>
        <end position="162"/>
    </location>
</feature>
<keyword evidence="1 5" id="KW-1003">Cell membrane</keyword>
<evidence type="ECO:0000256" key="1">
    <source>
        <dbReference type="ARBA" id="ARBA00022475"/>
    </source>
</evidence>
<keyword evidence="7" id="KW-1185">Reference proteome</keyword>
<organism evidence="6 7">
    <name type="scientific">Thalassococcus halodurans</name>
    <dbReference type="NCBI Taxonomy" id="373675"/>
    <lineage>
        <taxon>Bacteria</taxon>
        <taxon>Pseudomonadati</taxon>
        <taxon>Pseudomonadota</taxon>
        <taxon>Alphaproteobacteria</taxon>
        <taxon>Rhodobacterales</taxon>
        <taxon>Roseobacteraceae</taxon>
        <taxon>Thalassococcus</taxon>
    </lineage>
</organism>
<dbReference type="Pfam" id="PF04279">
    <property type="entry name" value="IspA"/>
    <property type="match status" value="1"/>
</dbReference>
<accession>A0A1H5ZQL3</accession>
<dbReference type="OrthoDB" id="9788219at2"/>
<keyword evidence="4 5" id="KW-0472">Membrane</keyword>
<sequence length="200" mass="22727">MAERDVNPMLKTALELGPVLGFFVAYLWLKDHVFTIGGTEYEGFIVVTAGFIPVLLASMGVLWYLTGHLSRMQIMTAVLVVVFGGLSVWLNDERFFKMKPTLIYFLFGGLLAFGLARGQSYLRTVMEGLMPLEQEGWMILTKRVMLFFFALGIANELVWRFLSTETWVYFKTFGLSAALFAFFMLQGKLFARYSIDEDAS</sequence>
<evidence type="ECO:0000256" key="5">
    <source>
        <dbReference type="HAMAP-Rule" id="MF_00189"/>
    </source>
</evidence>
<feature type="transmembrane region" description="Helical" evidence="5">
    <location>
        <begin position="102"/>
        <end position="122"/>
    </location>
</feature>
<keyword evidence="2 5" id="KW-0812">Transmembrane</keyword>